<keyword evidence="2" id="KW-0812">Transmembrane</keyword>
<name>A0A6A6EV63_9PEZI</name>
<dbReference type="Proteomes" id="UP000800200">
    <property type="component" value="Unassembled WGS sequence"/>
</dbReference>
<accession>A0A6A6EV63</accession>
<feature type="region of interest" description="Disordered" evidence="1">
    <location>
        <begin position="230"/>
        <end position="315"/>
    </location>
</feature>
<feature type="transmembrane region" description="Helical" evidence="2">
    <location>
        <begin position="124"/>
        <end position="143"/>
    </location>
</feature>
<keyword evidence="2" id="KW-0472">Membrane</keyword>
<evidence type="ECO:0000256" key="1">
    <source>
        <dbReference type="SAM" id="MobiDB-lite"/>
    </source>
</evidence>
<reference evidence="3" key="1">
    <citation type="journal article" date="2020" name="Stud. Mycol.">
        <title>101 Dothideomycetes genomes: a test case for predicting lifestyles and emergence of pathogens.</title>
        <authorList>
            <person name="Haridas S."/>
            <person name="Albert R."/>
            <person name="Binder M."/>
            <person name="Bloem J."/>
            <person name="Labutti K."/>
            <person name="Salamov A."/>
            <person name="Andreopoulos B."/>
            <person name="Baker S."/>
            <person name="Barry K."/>
            <person name="Bills G."/>
            <person name="Bluhm B."/>
            <person name="Cannon C."/>
            <person name="Castanera R."/>
            <person name="Culley D."/>
            <person name="Daum C."/>
            <person name="Ezra D."/>
            <person name="Gonzalez J."/>
            <person name="Henrissat B."/>
            <person name="Kuo A."/>
            <person name="Liang C."/>
            <person name="Lipzen A."/>
            <person name="Lutzoni F."/>
            <person name="Magnuson J."/>
            <person name="Mondo S."/>
            <person name="Nolan M."/>
            <person name="Ohm R."/>
            <person name="Pangilinan J."/>
            <person name="Park H.-J."/>
            <person name="Ramirez L."/>
            <person name="Alfaro M."/>
            <person name="Sun H."/>
            <person name="Tritt A."/>
            <person name="Yoshinaga Y."/>
            <person name="Zwiers L.-H."/>
            <person name="Turgeon B."/>
            <person name="Goodwin S."/>
            <person name="Spatafora J."/>
            <person name="Crous P."/>
            <person name="Grigoriev I."/>
        </authorList>
    </citation>
    <scope>NUCLEOTIDE SEQUENCE</scope>
    <source>
        <strain evidence="3">CBS 207.26</strain>
    </source>
</reference>
<dbReference type="EMBL" id="ML994611">
    <property type="protein sequence ID" value="KAF2194893.1"/>
    <property type="molecule type" value="Genomic_DNA"/>
</dbReference>
<feature type="compositionally biased region" description="Basic and acidic residues" evidence="1">
    <location>
        <begin position="297"/>
        <end position="314"/>
    </location>
</feature>
<feature type="transmembrane region" description="Helical" evidence="2">
    <location>
        <begin position="55"/>
        <end position="80"/>
    </location>
</feature>
<gene>
    <name evidence="3" type="ORF">K469DRAFT_547967</name>
</gene>
<sequence length="326" mass="36994">MRSKSKSYINLHGLQNDREHTPWYWRFIALAASWMILGGYLILPGLYAKKPELKFSQAVLSVFVVALLTAGYSFTALLCFACRNEMFQAEAIFLPALTSSALGLLTIAYNFLSSRSYEWGTAAITGTVISITSTVLYGILLLWTHRRIVKIKETSFNPRSGNLWSEQSFYNNFIQNMYPCARSPPNPPQSGLPLSEDDRINHQMAMLLRKSDPGPSPDAASATFRIDLPEDREERERIANSQELLGTPTSHPDYNRARAGSRPDSLNEQQAWERWDRGRTANRPSSVGARSNHSRAISREERRREIEMGVKESHQSSLYFPEFLHS</sequence>
<keyword evidence="2" id="KW-1133">Transmembrane helix</keyword>
<feature type="transmembrane region" description="Helical" evidence="2">
    <location>
        <begin position="92"/>
        <end position="112"/>
    </location>
</feature>
<feature type="compositionally biased region" description="Polar residues" evidence="1">
    <location>
        <begin position="282"/>
        <end position="295"/>
    </location>
</feature>
<protein>
    <submittedName>
        <fullName evidence="3">Uncharacterized protein</fullName>
    </submittedName>
</protein>
<dbReference type="OrthoDB" id="3254104at2759"/>
<keyword evidence="4" id="KW-1185">Reference proteome</keyword>
<evidence type="ECO:0000313" key="4">
    <source>
        <dbReference type="Proteomes" id="UP000800200"/>
    </source>
</evidence>
<organism evidence="3 4">
    <name type="scientific">Zopfia rhizophila CBS 207.26</name>
    <dbReference type="NCBI Taxonomy" id="1314779"/>
    <lineage>
        <taxon>Eukaryota</taxon>
        <taxon>Fungi</taxon>
        <taxon>Dikarya</taxon>
        <taxon>Ascomycota</taxon>
        <taxon>Pezizomycotina</taxon>
        <taxon>Dothideomycetes</taxon>
        <taxon>Dothideomycetes incertae sedis</taxon>
        <taxon>Zopfiaceae</taxon>
        <taxon>Zopfia</taxon>
    </lineage>
</organism>
<dbReference type="AlphaFoldDB" id="A0A6A6EV63"/>
<evidence type="ECO:0000256" key="2">
    <source>
        <dbReference type="SAM" id="Phobius"/>
    </source>
</evidence>
<proteinExistence type="predicted"/>
<evidence type="ECO:0000313" key="3">
    <source>
        <dbReference type="EMBL" id="KAF2194893.1"/>
    </source>
</evidence>
<feature type="transmembrane region" description="Helical" evidence="2">
    <location>
        <begin position="23"/>
        <end position="43"/>
    </location>
</feature>
<feature type="compositionally biased region" description="Polar residues" evidence="1">
    <location>
        <begin position="239"/>
        <end position="252"/>
    </location>
</feature>